<dbReference type="InterPro" id="IPR045168">
    <property type="entry name" value="YTH_prot"/>
</dbReference>
<feature type="compositionally biased region" description="Polar residues" evidence="1">
    <location>
        <begin position="208"/>
        <end position="222"/>
    </location>
</feature>
<dbReference type="PROSITE" id="PS50882">
    <property type="entry name" value="YTH"/>
    <property type="match status" value="1"/>
</dbReference>
<protein>
    <recommendedName>
        <fullName evidence="2">YTH domain-containing protein</fullName>
    </recommendedName>
</protein>
<feature type="domain" description="YTH" evidence="2">
    <location>
        <begin position="301"/>
        <end position="437"/>
    </location>
</feature>
<feature type="region of interest" description="Disordered" evidence="1">
    <location>
        <begin position="57"/>
        <end position="106"/>
    </location>
</feature>
<dbReference type="Proteomes" id="UP001150925">
    <property type="component" value="Unassembled WGS sequence"/>
</dbReference>
<name>A0A9W8ARS0_9FUNG</name>
<organism evidence="3 4">
    <name type="scientific">Dispira parvispora</name>
    <dbReference type="NCBI Taxonomy" id="1520584"/>
    <lineage>
        <taxon>Eukaryota</taxon>
        <taxon>Fungi</taxon>
        <taxon>Fungi incertae sedis</taxon>
        <taxon>Zoopagomycota</taxon>
        <taxon>Kickxellomycotina</taxon>
        <taxon>Dimargaritomycetes</taxon>
        <taxon>Dimargaritales</taxon>
        <taxon>Dimargaritaceae</taxon>
        <taxon>Dispira</taxon>
    </lineage>
</organism>
<feature type="region of interest" description="Disordered" evidence="1">
    <location>
        <begin position="205"/>
        <end position="228"/>
    </location>
</feature>
<feature type="compositionally biased region" description="Polar residues" evidence="1">
    <location>
        <begin position="59"/>
        <end position="104"/>
    </location>
</feature>
<feature type="region of interest" description="Disordered" evidence="1">
    <location>
        <begin position="140"/>
        <end position="166"/>
    </location>
</feature>
<dbReference type="GO" id="GO:1990247">
    <property type="term" value="F:N6-methyladenosine-containing RNA reader activity"/>
    <property type="evidence" value="ECO:0007669"/>
    <property type="project" value="TreeGrafter"/>
</dbReference>
<dbReference type="PANTHER" id="PTHR12357:SF89">
    <property type="entry name" value="YTH DOMAIN-CONTAINING FAMILY PROTEIN"/>
    <property type="match status" value="1"/>
</dbReference>
<dbReference type="OrthoDB" id="306690at2759"/>
<feature type="region of interest" description="Disordered" evidence="1">
    <location>
        <begin position="240"/>
        <end position="269"/>
    </location>
</feature>
<accession>A0A9W8ARS0</accession>
<comment type="caution">
    <text evidence="3">The sequence shown here is derived from an EMBL/GenBank/DDBJ whole genome shotgun (WGS) entry which is preliminary data.</text>
</comment>
<dbReference type="Pfam" id="PF04146">
    <property type="entry name" value="YTH"/>
    <property type="match status" value="1"/>
</dbReference>
<dbReference type="GO" id="GO:0061157">
    <property type="term" value="P:mRNA destabilization"/>
    <property type="evidence" value="ECO:0007669"/>
    <property type="project" value="TreeGrafter"/>
</dbReference>
<dbReference type="GO" id="GO:0005737">
    <property type="term" value="C:cytoplasm"/>
    <property type="evidence" value="ECO:0007669"/>
    <property type="project" value="TreeGrafter"/>
</dbReference>
<feature type="region of interest" description="Disordered" evidence="1">
    <location>
        <begin position="601"/>
        <end position="633"/>
    </location>
</feature>
<dbReference type="Gene3D" id="3.10.590.10">
    <property type="entry name" value="ph1033 like domains"/>
    <property type="match status" value="1"/>
</dbReference>
<evidence type="ECO:0000313" key="3">
    <source>
        <dbReference type="EMBL" id="KAJ1967539.1"/>
    </source>
</evidence>
<sequence length="633" mass="68958">MTGQDFAQRKQRSIPTLLPTDNQTDSLGSTESAVPVTPLDDVFDRLNAWHLGSAGIVKNPTNQHQNHDPSSPSSGVVLSQVQSEPLPTRTRPTTFSCQSSSDQPWTLPKGLSTLLTLDSPSSPDDTVAPREQRILDALFAPTQNSRPLQSNPPPSVKSNSHLESHAHVPKDLTHNEAGKDGPDPASQAYYTLLRESTHCTTLPAGFTSDLSTTNDVSPSPTKGNLPAAGKVDAVNAENAQVAHTPQETTRQPEALATSPVRITGPSVGNIAPSGPLISTSQLYSLGLVTDSTSFDIQPPNARYFVIKSNNELDVRRSLKHGIWASTDLGNKRLDKAYYENLDQGGGPIYLFYSVNASGKFCGVAQMTSPVDLTKKSLVWAQDKWNGIFAVKWLFVKDIANCHLRHILLSNHNNKPLTNSRDTQELLEGPGQLLLRMFCDAPSCSGMLQDYIKYSDSPGPAPVPPRRSHNGPKSHPPTHHQQPPHQLHYQQRHPHHQPTPWPSALQDSTARSSMPHFHNIHEMPLGYHLPQVQTTIPPFPYPAPLSAGLNASPNHVGYPPSRTGTLNDGTDTTKLTRRRPTFPLAKSDESSELGFGLPVPNHTFHPSARPPTLPTSATSHYASPLPYSHTGTWS</sequence>
<evidence type="ECO:0000259" key="2">
    <source>
        <dbReference type="PROSITE" id="PS50882"/>
    </source>
</evidence>
<feature type="region of interest" description="Disordered" evidence="1">
    <location>
        <begin position="1"/>
        <end position="34"/>
    </location>
</feature>
<feature type="compositionally biased region" description="Low complexity" evidence="1">
    <location>
        <begin position="478"/>
        <end position="488"/>
    </location>
</feature>
<feature type="region of interest" description="Disordered" evidence="1">
    <location>
        <begin position="454"/>
        <end position="510"/>
    </location>
</feature>
<dbReference type="EMBL" id="JANBPY010000321">
    <property type="protein sequence ID" value="KAJ1967539.1"/>
    <property type="molecule type" value="Genomic_DNA"/>
</dbReference>
<dbReference type="AlphaFoldDB" id="A0A9W8ARS0"/>
<feature type="compositionally biased region" description="Basic residues" evidence="1">
    <location>
        <begin position="465"/>
        <end position="477"/>
    </location>
</feature>
<dbReference type="GO" id="GO:0003729">
    <property type="term" value="F:mRNA binding"/>
    <property type="evidence" value="ECO:0007669"/>
    <property type="project" value="TreeGrafter"/>
</dbReference>
<dbReference type="InterPro" id="IPR007275">
    <property type="entry name" value="YTH_domain"/>
</dbReference>
<proteinExistence type="predicted"/>
<feature type="compositionally biased region" description="Polar residues" evidence="1">
    <location>
        <begin position="240"/>
        <end position="251"/>
    </location>
</feature>
<dbReference type="CDD" id="cd21134">
    <property type="entry name" value="YTH"/>
    <property type="match status" value="1"/>
</dbReference>
<keyword evidence="4" id="KW-1185">Reference proteome</keyword>
<gene>
    <name evidence="3" type="ORF">IWQ62_001796</name>
</gene>
<reference evidence="3" key="1">
    <citation type="submission" date="2022-07" db="EMBL/GenBank/DDBJ databases">
        <title>Phylogenomic reconstructions and comparative analyses of Kickxellomycotina fungi.</title>
        <authorList>
            <person name="Reynolds N.K."/>
            <person name="Stajich J.E."/>
            <person name="Barry K."/>
            <person name="Grigoriev I.V."/>
            <person name="Crous P."/>
            <person name="Smith M.E."/>
        </authorList>
    </citation>
    <scope>NUCLEOTIDE SEQUENCE</scope>
    <source>
        <strain evidence="3">RSA 1196</strain>
    </source>
</reference>
<evidence type="ECO:0000313" key="4">
    <source>
        <dbReference type="Proteomes" id="UP001150925"/>
    </source>
</evidence>
<feature type="compositionally biased region" description="Polar residues" evidence="1">
    <location>
        <begin position="19"/>
        <end position="32"/>
    </location>
</feature>
<dbReference type="PANTHER" id="PTHR12357">
    <property type="entry name" value="YTH YT521-B HOMOLOGY DOMAIN-CONTAINING"/>
    <property type="match status" value="1"/>
</dbReference>
<evidence type="ECO:0000256" key="1">
    <source>
        <dbReference type="SAM" id="MobiDB-lite"/>
    </source>
</evidence>